<dbReference type="Proteomes" id="UP001314635">
    <property type="component" value="Unassembled WGS sequence"/>
</dbReference>
<sequence>MSELERLQAEFQRSILGQDSAVLEHVMDGPREQRDVLFGVYKNGYASRLTEVLRKDHEYLHAYLGDEMFDQMSKLYIAEHPSQQPNLRWFSRELPDLLRTAPPFAEYPEIADLAALERDLNDCFDAPDAPVLAAADFAGIAAERWTDLRFVPHPSARRLDLSTNAADIWLALKSDEAPPDAVRLGSACRLLIWRQDVTPRFRELTDEEAMMWDEAARGLPFGVLCSMLAVHDDPDGAAGRAAGYLQQWVTTDLLAGLS</sequence>
<dbReference type="InterPro" id="IPR044922">
    <property type="entry name" value="DUF2063_N_sf"/>
</dbReference>
<dbReference type="InterPro" id="IPR018640">
    <property type="entry name" value="DUF2063"/>
</dbReference>
<dbReference type="GO" id="GO:0003677">
    <property type="term" value="F:DNA binding"/>
    <property type="evidence" value="ECO:0007669"/>
    <property type="project" value="UniProtKB-KW"/>
</dbReference>
<gene>
    <name evidence="2" type="ORF">JQ619_25255</name>
</gene>
<dbReference type="RefSeq" id="WP_172236692.1">
    <property type="nucleotide sequence ID" value="NZ_JABFDP010000011.1"/>
</dbReference>
<dbReference type="Pfam" id="PF09836">
    <property type="entry name" value="DUF2063"/>
    <property type="match status" value="1"/>
</dbReference>
<dbReference type="EMBL" id="JAFCLK010000026">
    <property type="protein sequence ID" value="MBR1139073.1"/>
    <property type="molecule type" value="Genomic_DNA"/>
</dbReference>
<feature type="domain" description="Putative DNA-binding" evidence="1">
    <location>
        <begin position="7"/>
        <end position="98"/>
    </location>
</feature>
<protein>
    <submittedName>
        <fullName evidence="2">DNA-binding domain-containing protein</fullName>
    </submittedName>
</protein>
<accession>A0ABS5GCW1</accession>
<keyword evidence="3" id="KW-1185">Reference proteome</keyword>
<organism evidence="2 3">
    <name type="scientific">Bradyrhizobium denitrificans</name>
    <dbReference type="NCBI Taxonomy" id="2734912"/>
    <lineage>
        <taxon>Bacteria</taxon>
        <taxon>Pseudomonadati</taxon>
        <taxon>Pseudomonadota</taxon>
        <taxon>Alphaproteobacteria</taxon>
        <taxon>Hyphomicrobiales</taxon>
        <taxon>Nitrobacteraceae</taxon>
        <taxon>Bradyrhizobium</taxon>
    </lineage>
</organism>
<evidence type="ECO:0000313" key="3">
    <source>
        <dbReference type="Proteomes" id="UP001314635"/>
    </source>
</evidence>
<dbReference type="Gene3D" id="1.10.150.690">
    <property type="entry name" value="DUF2063"/>
    <property type="match status" value="1"/>
</dbReference>
<name>A0ABS5GCW1_9BRAD</name>
<proteinExistence type="predicted"/>
<reference evidence="3" key="1">
    <citation type="journal article" date="2021" name="ISME J.">
        <title>Evolutionary origin and ecological implication of a unique nif island in free-living Bradyrhizobium lineages.</title>
        <authorList>
            <person name="Tao J."/>
        </authorList>
    </citation>
    <scope>NUCLEOTIDE SEQUENCE [LARGE SCALE GENOMIC DNA]</scope>
    <source>
        <strain evidence="3">SZCCT0094</strain>
    </source>
</reference>
<comment type="caution">
    <text evidence="2">The sequence shown here is derived from an EMBL/GenBank/DDBJ whole genome shotgun (WGS) entry which is preliminary data.</text>
</comment>
<evidence type="ECO:0000313" key="2">
    <source>
        <dbReference type="EMBL" id="MBR1139073.1"/>
    </source>
</evidence>
<keyword evidence="2" id="KW-0238">DNA-binding</keyword>
<evidence type="ECO:0000259" key="1">
    <source>
        <dbReference type="Pfam" id="PF09836"/>
    </source>
</evidence>